<comment type="caution">
    <text evidence="2">The sequence shown here is derived from an EMBL/GenBank/DDBJ whole genome shotgun (WGS) entry which is preliminary data.</text>
</comment>
<feature type="transmembrane region" description="Helical" evidence="1">
    <location>
        <begin position="6"/>
        <end position="30"/>
    </location>
</feature>
<name>A0A176S2E6_9GAMM</name>
<accession>A0A176S2E6</accession>
<dbReference type="Proteomes" id="UP000076962">
    <property type="component" value="Unassembled WGS sequence"/>
</dbReference>
<organism evidence="2 3">
    <name type="scientific">Candidatus Thiomargarita nelsonii</name>
    <dbReference type="NCBI Taxonomy" id="1003181"/>
    <lineage>
        <taxon>Bacteria</taxon>
        <taxon>Pseudomonadati</taxon>
        <taxon>Pseudomonadota</taxon>
        <taxon>Gammaproteobacteria</taxon>
        <taxon>Thiotrichales</taxon>
        <taxon>Thiotrichaceae</taxon>
        <taxon>Thiomargarita</taxon>
    </lineage>
</organism>
<evidence type="ECO:0000313" key="2">
    <source>
        <dbReference type="EMBL" id="OAD22107.1"/>
    </source>
</evidence>
<protein>
    <submittedName>
        <fullName evidence="2">Membrane protein</fullName>
    </submittedName>
</protein>
<evidence type="ECO:0000256" key="1">
    <source>
        <dbReference type="SAM" id="Phobius"/>
    </source>
</evidence>
<feature type="transmembrane region" description="Helical" evidence="1">
    <location>
        <begin position="42"/>
        <end position="60"/>
    </location>
</feature>
<proteinExistence type="predicted"/>
<evidence type="ECO:0000313" key="3">
    <source>
        <dbReference type="Proteomes" id="UP000076962"/>
    </source>
</evidence>
<keyword evidence="3" id="KW-1185">Reference proteome</keyword>
<feature type="transmembrane region" description="Helical" evidence="1">
    <location>
        <begin position="72"/>
        <end position="90"/>
    </location>
</feature>
<feature type="non-terminal residue" evidence="2">
    <location>
        <position position="115"/>
    </location>
</feature>
<keyword evidence="1" id="KW-0812">Transmembrane</keyword>
<sequence length="115" mass="12761">MFEAHIISLLVTLLTESMGMLIFSIAAGGIKCARSRNDIQKNVITALVVNVVTHTVFWYTLPLIKLDHVIRLYGYETLIVIIEGLAYRILCKIPLSNAIALSFLLNLVSFLIGIS</sequence>
<gene>
    <name evidence="2" type="ORF">THIOM_002104</name>
</gene>
<reference evidence="2 3" key="1">
    <citation type="submission" date="2016-05" db="EMBL/GenBank/DDBJ databases">
        <title>Single-cell genome of chain-forming Candidatus Thiomargarita nelsonii and comparison to other large sulfur-oxidizing bacteria.</title>
        <authorList>
            <person name="Winkel M."/>
            <person name="Salman V."/>
            <person name="Woyke T."/>
            <person name="Schulz-Vogt H."/>
            <person name="Richter M."/>
            <person name="Flood B."/>
            <person name="Bailey J."/>
            <person name="Amann R."/>
            <person name="Mussmann M."/>
        </authorList>
    </citation>
    <scope>NUCLEOTIDE SEQUENCE [LARGE SCALE GENOMIC DNA]</scope>
    <source>
        <strain evidence="2 3">THI036</strain>
    </source>
</reference>
<dbReference type="EMBL" id="LUTY01001164">
    <property type="protein sequence ID" value="OAD22107.1"/>
    <property type="molecule type" value="Genomic_DNA"/>
</dbReference>
<dbReference type="AlphaFoldDB" id="A0A176S2E6"/>
<keyword evidence="1" id="KW-0472">Membrane</keyword>
<keyword evidence="1" id="KW-1133">Transmembrane helix</keyword>
<feature type="transmembrane region" description="Helical" evidence="1">
    <location>
        <begin position="97"/>
        <end position="114"/>
    </location>
</feature>